<dbReference type="InParanoid" id="A0A165U340"/>
<accession>A0A165U340</accession>
<dbReference type="Proteomes" id="UP000076761">
    <property type="component" value="Unassembled WGS sequence"/>
</dbReference>
<sequence>YRMQLNNFLQVNGGTQQMHMSASNNGPAHAPQWTVVVRINNIEYGTGVAPTLNEAKEAAAQQTLVQIRANGNR</sequence>
<evidence type="ECO:0000256" key="1">
    <source>
        <dbReference type="PROSITE-ProRule" id="PRU00266"/>
    </source>
</evidence>
<evidence type="ECO:0000259" key="2">
    <source>
        <dbReference type="PROSITE" id="PS50137"/>
    </source>
</evidence>
<name>A0A165U340_9AGAM</name>
<proteinExistence type="predicted"/>
<evidence type="ECO:0000313" key="4">
    <source>
        <dbReference type="Proteomes" id="UP000076761"/>
    </source>
</evidence>
<feature type="non-terminal residue" evidence="3">
    <location>
        <position position="1"/>
    </location>
</feature>
<dbReference type="InterPro" id="IPR014720">
    <property type="entry name" value="dsRBD_dom"/>
</dbReference>
<dbReference type="OrthoDB" id="3246846at2759"/>
<reference evidence="3 4" key="1">
    <citation type="journal article" date="2016" name="Mol. Biol. Evol.">
        <title>Comparative Genomics of Early-Diverging Mushroom-Forming Fungi Provides Insights into the Origins of Lignocellulose Decay Capabilities.</title>
        <authorList>
            <person name="Nagy L.G."/>
            <person name="Riley R."/>
            <person name="Tritt A."/>
            <person name="Adam C."/>
            <person name="Daum C."/>
            <person name="Floudas D."/>
            <person name="Sun H."/>
            <person name="Yadav J.S."/>
            <person name="Pangilinan J."/>
            <person name="Larsson K.H."/>
            <person name="Matsuura K."/>
            <person name="Barry K."/>
            <person name="Labutti K."/>
            <person name="Kuo R."/>
            <person name="Ohm R.A."/>
            <person name="Bhattacharya S.S."/>
            <person name="Shirouzu T."/>
            <person name="Yoshinaga Y."/>
            <person name="Martin F.M."/>
            <person name="Grigoriev I.V."/>
            <person name="Hibbett D.S."/>
        </authorList>
    </citation>
    <scope>NUCLEOTIDE SEQUENCE [LARGE SCALE GENOMIC DNA]</scope>
    <source>
        <strain evidence="3 4">HHB14362 ss-1</strain>
    </source>
</reference>
<keyword evidence="1" id="KW-0694">RNA-binding</keyword>
<feature type="non-terminal residue" evidence="3">
    <location>
        <position position="73"/>
    </location>
</feature>
<dbReference type="Pfam" id="PF00035">
    <property type="entry name" value="dsrm"/>
    <property type="match status" value="1"/>
</dbReference>
<keyword evidence="4" id="KW-1185">Reference proteome</keyword>
<dbReference type="AlphaFoldDB" id="A0A165U340"/>
<protein>
    <recommendedName>
        <fullName evidence="2">DRBM domain-containing protein</fullName>
    </recommendedName>
</protein>
<dbReference type="SUPFAM" id="SSF54768">
    <property type="entry name" value="dsRNA-binding domain-like"/>
    <property type="match status" value="1"/>
</dbReference>
<dbReference type="EMBL" id="KV425561">
    <property type="protein sequence ID" value="KZT27573.1"/>
    <property type="molecule type" value="Genomic_DNA"/>
</dbReference>
<gene>
    <name evidence="3" type="ORF">NEOLEDRAFT_1043160</name>
</gene>
<dbReference type="Gene3D" id="3.30.160.20">
    <property type="match status" value="1"/>
</dbReference>
<organism evidence="3 4">
    <name type="scientific">Neolentinus lepideus HHB14362 ss-1</name>
    <dbReference type="NCBI Taxonomy" id="1314782"/>
    <lineage>
        <taxon>Eukaryota</taxon>
        <taxon>Fungi</taxon>
        <taxon>Dikarya</taxon>
        <taxon>Basidiomycota</taxon>
        <taxon>Agaricomycotina</taxon>
        <taxon>Agaricomycetes</taxon>
        <taxon>Gloeophyllales</taxon>
        <taxon>Gloeophyllaceae</taxon>
        <taxon>Neolentinus</taxon>
    </lineage>
</organism>
<dbReference type="PROSITE" id="PS50137">
    <property type="entry name" value="DS_RBD"/>
    <property type="match status" value="1"/>
</dbReference>
<feature type="domain" description="DRBM" evidence="2">
    <location>
        <begin position="1"/>
        <end position="69"/>
    </location>
</feature>
<dbReference type="GO" id="GO:0003723">
    <property type="term" value="F:RNA binding"/>
    <property type="evidence" value="ECO:0007669"/>
    <property type="project" value="UniProtKB-UniRule"/>
</dbReference>
<evidence type="ECO:0000313" key="3">
    <source>
        <dbReference type="EMBL" id="KZT27573.1"/>
    </source>
</evidence>